<keyword evidence="1" id="KW-0472">Membrane</keyword>
<keyword evidence="1" id="KW-1133">Transmembrane helix</keyword>
<proteinExistence type="predicted"/>
<gene>
    <name evidence="2" type="ORF">MNBD_GAMMA10-817</name>
</gene>
<dbReference type="AlphaFoldDB" id="A0A3B0XFB0"/>
<name>A0A3B0XFB0_9ZZZZ</name>
<keyword evidence="1" id="KW-0812">Transmembrane</keyword>
<accession>A0A3B0XFB0</accession>
<reference evidence="2" key="1">
    <citation type="submission" date="2018-06" db="EMBL/GenBank/DDBJ databases">
        <authorList>
            <person name="Zhirakovskaya E."/>
        </authorList>
    </citation>
    <scope>NUCLEOTIDE SEQUENCE</scope>
</reference>
<dbReference type="EMBL" id="UOFJ01000064">
    <property type="protein sequence ID" value="VAW62122.1"/>
    <property type="molecule type" value="Genomic_DNA"/>
</dbReference>
<organism evidence="2">
    <name type="scientific">hydrothermal vent metagenome</name>
    <dbReference type="NCBI Taxonomy" id="652676"/>
    <lineage>
        <taxon>unclassified sequences</taxon>
        <taxon>metagenomes</taxon>
        <taxon>ecological metagenomes</taxon>
    </lineage>
</organism>
<evidence type="ECO:0008006" key="3">
    <source>
        <dbReference type="Google" id="ProtNLM"/>
    </source>
</evidence>
<evidence type="ECO:0000313" key="2">
    <source>
        <dbReference type="EMBL" id="VAW62122.1"/>
    </source>
</evidence>
<evidence type="ECO:0000256" key="1">
    <source>
        <dbReference type="SAM" id="Phobius"/>
    </source>
</evidence>
<sequence>MSSIFNTDWAAMTLNDWAGLIITLGVFCLMVWAYVYTFHPKNREKLESQRHIIFDTDEHTDENNAEDSYK</sequence>
<protein>
    <recommendedName>
        <fullName evidence="3">Cytochrome c oxidase subunit CcoQ</fullName>
    </recommendedName>
</protein>
<feature type="transmembrane region" description="Helical" evidence="1">
    <location>
        <begin position="17"/>
        <end position="36"/>
    </location>
</feature>